<accession>A0A841L8C8</accession>
<dbReference type="Pfam" id="PF13728">
    <property type="entry name" value="TraF"/>
    <property type="match status" value="1"/>
</dbReference>
<dbReference type="EMBL" id="JACIIV010000040">
    <property type="protein sequence ID" value="MBB6229279.1"/>
    <property type="molecule type" value="Genomic_DNA"/>
</dbReference>
<name>A0A841L8C8_9SPHN</name>
<dbReference type="SUPFAM" id="SSF52833">
    <property type="entry name" value="Thioredoxin-like"/>
    <property type="match status" value="1"/>
</dbReference>
<dbReference type="RefSeq" id="WP_184202848.1">
    <property type="nucleotide sequence ID" value="NZ_BMOX01000073.1"/>
</dbReference>
<dbReference type="NCBIfam" id="TIGR02740">
    <property type="entry name" value="TraF-like"/>
    <property type="match status" value="1"/>
</dbReference>
<dbReference type="InterPro" id="IPR036249">
    <property type="entry name" value="Thioredoxin-like_sf"/>
</dbReference>
<protein>
    <submittedName>
        <fullName evidence="2">Conjugal transfer pilus assembly protein TraF</fullName>
    </submittedName>
</protein>
<organism evidence="2 3">
    <name type="scientific">Polymorphobacter multimanifer</name>
    <dbReference type="NCBI Taxonomy" id="1070431"/>
    <lineage>
        <taxon>Bacteria</taxon>
        <taxon>Pseudomonadati</taxon>
        <taxon>Pseudomonadota</taxon>
        <taxon>Alphaproteobacteria</taxon>
        <taxon>Sphingomonadales</taxon>
        <taxon>Sphingosinicellaceae</taxon>
        <taxon>Polymorphobacter</taxon>
    </lineage>
</organism>
<dbReference type="Proteomes" id="UP000538147">
    <property type="component" value="Unassembled WGS sequence"/>
</dbReference>
<proteinExistence type="predicted"/>
<gene>
    <name evidence="2" type="ORF">FHS79_003480</name>
</gene>
<evidence type="ECO:0000256" key="1">
    <source>
        <dbReference type="SAM" id="SignalP"/>
    </source>
</evidence>
<dbReference type="AlphaFoldDB" id="A0A841L8C8"/>
<reference evidence="2 3" key="1">
    <citation type="submission" date="2020-08" db="EMBL/GenBank/DDBJ databases">
        <title>Genomic Encyclopedia of Type Strains, Phase IV (KMG-IV): sequencing the most valuable type-strain genomes for metagenomic binning, comparative biology and taxonomic classification.</title>
        <authorList>
            <person name="Goeker M."/>
        </authorList>
    </citation>
    <scope>NUCLEOTIDE SEQUENCE [LARGE SCALE GENOMIC DNA]</scope>
    <source>
        <strain evidence="2 3">DSM 102189</strain>
    </source>
</reference>
<sequence>MKTTISLVALCLVCVGSLQPTPIRAQETKGLIEDPSRPDAFYCGERKLGNWFYCDKPKPRPKPEEAAPAPPTKSAAERLDAVTTELRELKARAILEPTTDNVQSYIRFQREQLDRSSLFADVWQRAVWQDPALDYTQVRPISTLGKRQWLDTRKSDRDEALLRLGERYGLFYFFAQNCAPCGIMSPILKSVADSHAIAVKAVSTDGGPSDVFPRYVVDSGQRERMGLNSRVTPAIVLFDSVTRKAVPIGYGVMAADELMDRIYTLTQTEPGRDY</sequence>
<comment type="caution">
    <text evidence="2">The sequence shown here is derived from an EMBL/GenBank/DDBJ whole genome shotgun (WGS) entry which is preliminary data.</text>
</comment>
<dbReference type="Gene3D" id="3.40.30.10">
    <property type="entry name" value="Glutaredoxin"/>
    <property type="match status" value="1"/>
</dbReference>
<dbReference type="InterPro" id="IPR014111">
    <property type="entry name" value="T4SS_TraF-like"/>
</dbReference>
<keyword evidence="3" id="KW-1185">Reference proteome</keyword>
<feature type="chain" id="PRO_5032540446" evidence="1">
    <location>
        <begin position="26"/>
        <end position="274"/>
    </location>
</feature>
<feature type="signal peptide" evidence="1">
    <location>
        <begin position="1"/>
        <end position="25"/>
    </location>
</feature>
<evidence type="ECO:0000313" key="2">
    <source>
        <dbReference type="EMBL" id="MBB6229279.1"/>
    </source>
</evidence>
<keyword evidence="1" id="KW-0732">Signal</keyword>
<evidence type="ECO:0000313" key="3">
    <source>
        <dbReference type="Proteomes" id="UP000538147"/>
    </source>
</evidence>
<dbReference type="InterPro" id="IPR039555">
    <property type="entry name" value="TraF/TrbB"/>
</dbReference>